<keyword evidence="2" id="KW-1185">Reference proteome</keyword>
<dbReference type="GeneID" id="108665502"/>
<feature type="compositionally biased region" description="Low complexity" evidence="1">
    <location>
        <begin position="58"/>
        <end position="78"/>
    </location>
</feature>
<gene>
    <name evidence="3" type="primary">LOC108665502</name>
</gene>
<protein>
    <submittedName>
        <fullName evidence="3">Hepatoma-derived growth factor-related protein 2</fullName>
    </submittedName>
</protein>
<evidence type="ECO:0000313" key="3">
    <source>
        <dbReference type="RefSeq" id="XP_018007747.1"/>
    </source>
</evidence>
<evidence type="ECO:0000313" key="2">
    <source>
        <dbReference type="Proteomes" id="UP000694843"/>
    </source>
</evidence>
<organism evidence="2 3">
    <name type="scientific">Hyalella azteca</name>
    <name type="common">Amphipod</name>
    <dbReference type="NCBI Taxonomy" id="294128"/>
    <lineage>
        <taxon>Eukaryota</taxon>
        <taxon>Metazoa</taxon>
        <taxon>Ecdysozoa</taxon>
        <taxon>Arthropoda</taxon>
        <taxon>Crustacea</taxon>
        <taxon>Multicrustacea</taxon>
        <taxon>Malacostraca</taxon>
        <taxon>Eumalacostraca</taxon>
        <taxon>Peracarida</taxon>
        <taxon>Amphipoda</taxon>
        <taxon>Senticaudata</taxon>
        <taxon>Talitrida</taxon>
        <taxon>Talitroidea</taxon>
        <taxon>Hyalellidae</taxon>
        <taxon>Hyalella</taxon>
    </lineage>
</organism>
<reference evidence="3" key="1">
    <citation type="submission" date="2025-08" db="UniProtKB">
        <authorList>
            <consortium name="RefSeq"/>
        </authorList>
    </citation>
    <scope>IDENTIFICATION</scope>
</reference>
<name>A0A8B7N1M7_HYAAZ</name>
<feature type="non-terminal residue" evidence="3">
    <location>
        <position position="1"/>
    </location>
</feature>
<dbReference type="Proteomes" id="UP000694843">
    <property type="component" value="Unplaced"/>
</dbReference>
<dbReference type="AlphaFoldDB" id="A0A8B7N1M7"/>
<sequence>GSLKAEDLVLYHENKEQLGKPQKHKFYNEGLWEIENNPDWDPNIVTPASVSQLAHTLTPKTPSSTKKTPSTAASTGTADEASNKRKRVDAPEGGEPPTKKAAKAAPEAEPQTSRSGRVIKPKKFLDGEEEAAAEDCPHSPATATTAASDATATPASGNTNPPARKRLPNASGGARGGAETRVQLPENVGDAAKASFTRLKAGAAAGGLTAEEVKQAAADGAGRLQAAADEEARGCLETCKSKTLDMEARLLDYDHHYDHYCHEQDAGHGGPPAGL</sequence>
<feature type="compositionally biased region" description="Low complexity" evidence="1">
    <location>
        <begin position="139"/>
        <end position="156"/>
    </location>
</feature>
<dbReference type="RefSeq" id="XP_018007747.1">
    <property type="nucleotide sequence ID" value="XM_018152258.1"/>
</dbReference>
<accession>A0A8B7N1M7</accession>
<evidence type="ECO:0000256" key="1">
    <source>
        <dbReference type="SAM" id="MobiDB-lite"/>
    </source>
</evidence>
<dbReference type="KEGG" id="hazt:108665502"/>
<feature type="region of interest" description="Disordered" evidence="1">
    <location>
        <begin position="51"/>
        <end position="181"/>
    </location>
</feature>
<dbReference type="OrthoDB" id="62853at2759"/>
<proteinExistence type="predicted"/>